<evidence type="ECO:0000256" key="1">
    <source>
        <dbReference type="SAM" id="SignalP"/>
    </source>
</evidence>
<reference evidence="2 3" key="1">
    <citation type="submission" date="2023-08" db="EMBL/GenBank/DDBJ databases">
        <title>Pseudoalteromonas haloplanktis LL1 genome.</title>
        <authorList>
            <person name="Wu S."/>
        </authorList>
    </citation>
    <scope>NUCLEOTIDE SEQUENCE [LARGE SCALE GENOMIC DNA]</scope>
    <source>
        <strain evidence="2 3">LL1</strain>
    </source>
</reference>
<organism evidence="2 3">
    <name type="scientific">Pseudoalteromonas haloplanktis</name>
    <name type="common">Alteromonas haloplanktis</name>
    <dbReference type="NCBI Taxonomy" id="228"/>
    <lineage>
        <taxon>Bacteria</taxon>
        <taxon>Pseudomonadati</taxon>
        <taxon>Pseudomonadota</taxon>
        <taxon>Gammaproteobacteria</taxon>
        <taxon>Alteromonadales</taxon>
        <taxon>Pseudoalteromonadaceae</taxon>
        <taxon>Pseudoalteromonas</taxon>
    </lineage>
</organism>
<comment type="caution">
    <text evidence="2">The sequence shown here is derived from an EMBL/GenBank/DDBJ whole genome shotgun (WGS) entry which is preliminary data.</text>
</comment>
<keyword evidence="1" id="KW-0732">Signal</keyword>
<gene>
    <name evidence="2" type="ORF">RC083_09420</name>
</gene>
<protein>
    <submittedName>
        <fullName evidence="2">Uncharacterized protein</fullName>
    </submittedName>
</protein>
<proteinExistence type="predicted"/>
<feature type="chain" id="PRO_5046352966" evidence="1">
    <location>
        <begin position="23"/>
        <end position="107"/>
    </location>
</feature>
<evidence type="ECO:0000313" key="3">
    <source>
        <dbReference type="Proteomes" id="UP001226574"/>
    </source>
</evidence>
<dbReference type="RefSeq" id="WP_309038928.1">
    <property type="nucleotide sequence ID" value="NZ_JAVIFY010000005.1"/>
</dbReference>
<accession>A0ABU1BBR9</accession>
<name>A0ABU1BBR9_PSEHA</name>
<dbReference type="Proteomes" id="UP001226574">
    <property type="component" value="Unassembled WGS sequence"/>
</dbReference>
<feature type="signal peptide" evidence="1">
    <location>
        <begin position="1"/>
        <end position="22"/>
    </location>
</feature>
<keyword evidence="3" id="KW-1185">Reference proteome</keyword>
<sequence length="107" mass="11628">MKKLIVLVASLLFVLIIPNANATDVTPPTVPKNLHVYSASGSTYVEATAHDCSTQTYYLSPDHKSYNQIFAILLSAQMANKKVQIKFDKCVNGSNPQGNIVGVYLKG</sequence>
<evidence type="ECO:0000313" key="2">
    <source>
        <dbReference type="EMBL" id="MDQ9091811.1"/>
    </source>
</evidence>
<dbReference type="EMBL" id="JAVIFY010000005">
    <property type="protein sequence ID" value="MDQ9091811.1"/>
    <property type="molecule type" value="Genomic_DNA"/>
</dbReference>